<dbReference type="NCBIfam" id="TIGR02464">
    <property type="entry name" value="ribofla_fusion"/>
    <property type="match status" value="1"/>
</dbReference>
<evidence type="ECO:0000256" key="1">
    <source>
        <dbReference type="SAM" id="MobiDB-lite"/>
    </source>
</evidence>
<dbReference type="InterPro" id="IPR012816">
    <property type="entry name" value="NADAR"/>
</dbReference>
<sequence>MFKYISSFFPDIWSSYSLYSPPEDNLCEQCGRRPKAFNPQTRTYHPYCDKTCARRAATFASSAHKIVISPGSPSGEARVPDQPSDLCETCGRRPKYKDAHGFTYPYCGRTCGRVDRRRRRASLPATATANHHTASTSTSNLYCGRRCASQRNTQRQNPQHATPVQQPRPGDGGASNVQSSGTQAPVLFYHRNDPHFGFTNFSDHPIEYHGVIYPTSEHLFQAFKFINSRSDIAERIRKCQTSRQAFDLAHRYQSDVRTDWRRVNIAKMDKVLRLKFEQHPDLRQELLDTGNAPLVEASAADAFWGFGADGQGRNELGKALMRLRDSFRGR</sequence>
<feature type="region of interest" description="Disordered" evidence="1">
    <location>
        <begin position="150"/>
        <end position="180"/>
    </location>
</feature>
<dbReference type="CDD" id="cd15457">
    <property type="entry name" value="NADAR"/>
    <property type="match status" value="1"/>
</dbReference>
<evidence type="ECO:0000313" key="4">
    <source>
        <dbReference type="Proteomes" id="UP000298327"/>
    </source>
</evidence>
<evidence type="ECO:0000259" key="2">
    <source>
        <dbReference type="Pfam" id="PF08719"/>
    </source>
</evidence>
<comment type="caution">
    <text evidence="3">The sequence shown here is derived from an EMBL/GenBank/DDBJ whole genome shotgun (WGS) entry which is preliminary data.</text>
</comment>
<feature type="compositionally biased region" description="Polar residues" evidence="1">
    <location>
        <begin position="150"/>
        <end position="165"/>
    </location>
</feature>
<feature type="domain" description="NADAR" evidence="2">
    <location>
        <begin position="188"/>
        <end position="328"/>
    </location>
</feature>
<dbReference type="SUPFAM" id="SSF143990">
    <property type="entry name" value="YbiA-like"/>
    <property type="match status" value="1"/>
</dbReference>
<proteinExistence type="predicted"/>
<dbReference type="Proteomes" id="UP000298327">
    <property type="component" value="Unassembled WGS sequence"/>
</dbReference>
<accession>A0A4Y9ZE85</accession>
<keyword evidence="4" id="KW-1185">Reference proteome</keyword>
<dbReference type="OrthoDB" id="206452at2759"/>
<evidence type="ECO:0000313" key="3">
    <source>
        <dbReference type="EMBL" id="TFY71719.1"/>
    </source>
</evidence>
<dbReference type="AlphaFoldDB" id="A0A4Y9ZE85"/>
<organism evidence="3 4">
    <name type="scientific">Dentipellis fragilis</name>
    <dbReference type="NCBI Taxonomy" id="205917"/>
    <lineage>
        <taxon>Eukaryota</taxon>
        <taxon>Fungi</taxon>
        <taxon>Dikarya</taxon>
        <taxon>Basidiomycota</taxon>
        <taxon>Agaricomycotina</taxon>
        <taxon>Agaricomycetes</taxon>
        <taxon>Russulales</taxon>
        <taxon>Hericiaceae</taxon>
        <taxon>Dentipellis</taxon>
    </lineage>
</organism>
<dbReference type="Gene3D" id="1.10.357.40">
    <property type="entry name" value="YbiA-like"/>
    <property type="match status" value="1"/>
</dbReference>
<dbReference type="Pfam" id="PF08719">
    <property type="entry name" value="NADAR"/>
    <property type="match status" value="1"/>
</dbReference>
<gene>
    <name evidence="3" type="ORF">EVG20_g1286</name>
</gene>
<protein>
    <recommendedName>
        <fullName evidence="2">NADAR domain-containing protein</fullName>
    </recommendedName>
</protein>
<name>A0A4Y9ZE85_9AGAM</name>
<reference evidence="3 4" key="1">
    <citation type="submission" date="2019-02" db="EMBL/GenBank/DDBJ databases">
        <title>Genome sequencing of the rare red list fungi Dentipellis fragilis.</title>
        <authorList>
            <person name="Buettner E."/>
            <person name="Kellner H."/>
        </authorList>
    </citation>
    <scope>NUCLEOTIDE SEQUENCE [LARGE SCALE GENOMIC DNA]</scope>
    <source>
        <strain evidence="3 4">DSM 105465</strain>
    </source>
</reference>
<dbReference type="STRING" id="205917.A0A4Y9ZE85"/>
<dbReference type="InterPro" id="IPR037238">
    <property type="entry name" value="YbiA-like_sf"/>
</dbReference>
<dbReference type="EMBL" id="SEOQ01000039">
    <property type="protein sequence ID" value="TFY71719.1"/>
    <property type="molecule type" value="Genomic_DNA"/>
</dbReference>